<dbReference type="Gene3D" id="2.60.120.10">
    <property type="entry name" value="Jelly Rolls"/>
    <property type="match status" value="2"/>
</dbReference>
<dbReference type="InterPro" id="IPR049071">
    <property type="entry name" value="MPI_cupin_dom"/>
</dbReference>
<gene>
    <name evidence="6" type="ORF">AB8O55_04985</name>
</gene>
<evidence type="ECO:0000256" key="1">
    <source>
        <dbReference type="ARBA" id="ARBA00022723"/>
    </source>
</evidence>
<dbReference type="InterPro" id="IPR011051">
    <property type="entry name" value="RmlC_Cupin_sf"/>
</dbReference>
<dbReference type="EMBL" id="JBGEHV010000006">
    <property type="protein sequence ID" value="MEY8038744.1"/>
    <property type="molecule type" value="Genomic_DNA"/>
</dbReference>
<evidence type="ECO:0000313" key="6">
    <source>
        <dbReference type="EMBL" id="MEY8038744.1"/>
    </source>
</evidence>
<keyword evidence="2" id="KW-0862">Zinc</keyword>
<dbReference type="Pfam" id="PF21621">
    <property type="entry name" value="MPI_cupin_dom"/>
    <property type="match status" value="1"/>
</dbReference>
<dbReference type="PANTHER" id="PTHR42742">
    <property type="entry name" value="TRANSCRIPTIONAL REPRESSOR MPRA"/>
    <property type="match status" value="1"/>
</dbReference>
<evidence type="ECO:0000313" key="7">
    <source>
        <dbReference type="Proteomes" id="UP001564626"/>
    </source>
</evidence>
<dbReference type="GO" id="GO:0016853">
    <property type="term" value="F:isomerase activity"/>
    <property type="evidence" value="ECO:0007669"/>
    <property type="project" value="UniProtKB-KW"/>
</dbReference>
<accession>A0ABV4CD76</accession>
<dbReference type="CDD" id="cd07010">
    <property type="entry name" value="cupin_PMI_type_I_N_bac"/>
    <property type="match status" value="1"/>
</dbReference>
<sequence length="346" mass="36814">MTAHTPATGAPIELPANQPQQFYRGGASIAALRGAPERDYGPEDWVASTTTRFGQAEAGLSRLPDGRLLRDAVQADPRGWLGEEHVAAFGDSTALLVKLLDAGQRLPVHCHPSDRFAQQHLGSRFGKTEAWIVIGTSGANPVVYCGFRQDADPAAVQRWVATQDSSALLGSLNEIPVRAGDTVHVPAGTPHAIGPGVFLVELQQPTDFSVTLEWSGFLADAEQAFLGLDRETALRTLNHRGFGDDLLTSLIKRTGDDPAARVPLLSEQADEFFHAERLRAESRNGGIELDPSFSVLVVLDGTGTLRTEHGAVPLRPGGTLVVPHGAGAATVEGDLTAVRCRPPRIG</sequence>
<feature type="domain" description="Mannose-6-phosphate isomerase cupin" evidence="5">
    <location>
        <begin position="287"/>
        <end position="340"/>
    </location>
</feature>
<evidence type="ECO:0000256" key="4">
    <source>
        <dbReference type="ARBA" id="ARBA00030762"/>
    </source>
</evidence>
<keyword evidence="1" id="KW-0479">Metal-binding</keyword>
<dbReference type="Proteomes" id="UP001564626">
    <property type="component" value="Unassembled WGS sequence"/>
</dbReference>
<dbReference type="RefSeq" id="WP_345367700.1">
    <property type="nucleotide sequence ID" value="NZ_BAABII010000019.1"/>
</dbReference>
<protein>
    <recommendedName>
        <fullName evidence="3">Phosphohexomutase</fullName>
    </recommendedName>
    <alternativeName>
        <fullName evidence="4">Phosphomannose isomerase</fullName>
    </alternativeName>
</protein>
<dbReference type="PANTHER" id="PTHR42742:SF3">
    <property type="entry name" value="FRUCTOKINASE"/>
    <property type="match status" value="1"/>
</dbReference>
<dbReference type="InterPro" id="IPR014710">
    <property type="entry name" value="RmlC-like_jellyroll"/>
</dbReference>
<comment type="caution">
    <text evidence="6">The sequence shown here is derived from an EMBL/GenBank/DDBJ whole genome shotgun (WGS) entry which is preliminary data.</text>
</comment>
<evidence type="ECO:0000256" key="2">
    <source>
        <dbReference type="ARBA" id="ARBA00022833"/>
    </source>
</evidence>
<dbReference type="InterPro" id="IPR051804">
    <property type="entry name" value="Carb_Metab_Reg_Kinase/Isom"/>
</dbReference>
<evidence type="ECO:0000256" key="3">
    <source>
        <dbReference type="ARBA" id="ARBA00029741"/>
    </source>
</evidence>
<keyword evidence="6" id="KW-0413">Isomerase</keyword>
<name>A0ABV4CD76_9PSEU</name>
<organism evidence="6 7">
    <name type="scientific">Saccharopolyspora cebuensis</name>
    <dbReference type="NCBI Taxonomy" id="418759"/>
    <lineage>
        <taxon>Bacteria</taxon>
        <taxon>Bacillati</taxon>
        <taxon>Actinomycetota</taxon>
        <taxon>Actinomycetes</taxon>
        <taxon>Pseudonocardiales</taxon>
        <taxon>Pseudonocardiaceae</taxon>
        <taxon>Saccharopolyspora</taxon>
    </lineage>
</organism>
<evidence type="ECO:0000259" key="5">
    <source>
        <dbReference type="Pfam" id="PF21621"/>
    </source>
</evidence>
<keyword evidence="7" id="KW-1185">Reference proteome</keyword>
<proteinExistence type="predicted"/>
<dbReference type="SUPFAM" id="SSF51182">
    <property type="entry name" value="RmlC-like cupins"/>
    <property type="match status" value="1"/>
</dbReference>
<reference evidence="6 7" key="1">
    <citation type="submission" date="2024-08" db="EMBL/GenBank/DDBJ databases">
        <title>Genome mining of Saccharopolyspora cebuensis PGLac3 from Nigerian medicinal plant.</title>
        <authorList>
            <person name="Ezeobiora C.E."/>
            <person name="Igbokwe N.H."/>
            <person name="Amin D.H."/>
            <person name="Mendie U.E."/>
        </authorList>
    </citation>
    <scope>NUCLEOTIDE SEQUENCE [LARGE SCALE GENOMIC DNA]</scope>
    <source>
        <strain evidence="6 7">PGLac3</strain>
    </source>
</reference>